<feature type="compositionally biased region" description="Polar residues" evidence="5">
    <location>
        <begin position="28"/>
        <end position="63"/>
    </location>
</feature>
<keyword evidence="3" id="KW-0547">Nucleotide-binding</keyword>
<comment type="caution">
    <text evidence="6">The sequence shown here is derived from an EMBL/GenBank/DDBJ whole genome shotgun (WGS) entry which is preliminary data.</text>
</comment>
<keyword evidence="2" id="KW-0808">Transferase</keyword>
<feature type="region of interest" description="Disordered" evidence="5">
    <location>
        <begin position="16"/>
        <end position="64"/>
    </location>
</feature>
<keyword evidence="4" id="KW-0418">Kinase</keyword>
<dbReference type="HAMAP" id="MF_00921">
    <property type="entry name" value="PDRP"/>
    <property type="match status" value="1"/>
</dbReference>
<accession>A0A9Q0HJV3</accession>
<dbReference type="InterPro" id="IPR026565">
    <property type="entry name" value="PPDK_reg"/>
</dbReference>
<dbReference type="NCBIfam" id="NF003742">
    <property type="entry name" value="PRK05339.1"/>
    <property type="match status" value="1"/>
</dbReference>
<name>A0A9Q0HJV3_9POAL</name>
<dbReference type="OrthoDB" id="416832at2759"/>
<protein>
    <recommendedName>
        <fullName evidence="8">Pyruvate, phosphate dikinase regulatory protein</fullName>
    </recommendedName>
</protein>
<gene>
    <name evidence="6" type="ORF">LUZ63_013072</name>
</gene>
<reference evidence="6" key="1">
    <citation type="journal article" date="2022" name="Cell">
        <title>Repeat-based holocentromeres influence genome architecture and karyotype evolution.</title>
        <authorList>
            <person name="Hofstatter P.G."/>
            <person name="Thangavel G."/>
            <person name="Lux T."/>
            <person name="Neumann P."/>
            <person name="Vondrak T."/>
            <person name="Novak P."/>
            <person name="Zhang M."/>
            <person name="Costa L."/>
            <person name="Castellani M."/>
            <person name="Scott A."/>
            <person name="Toegelov H."/>
            <person name="Fuchs J."/>
            <person name="Mata-Sucre Y."/>
            <person name="Dias Y."/>
            <person name="Vanzela A.L.L."/>
            <person name="Huettel B."/>
            <person name="Almeida C.C.S."/>
            <person name="Simkova H."/>
            <person name="Souza G."/>
            <person name="Pedrosa-Harand A."/>
            <person name="Macas J."/>
            <person name="Mayer K.F.X."/>
            <person name="Houben A."/>
            <person name="Marques A."/>
        </authorList>
    </citation>
    <scope>NUCLEOTIDE SEQUENCE</scope>
    <source>
        <strain evidence="6">RhyBre1mFocal</strain>
    </source>
</reference>
<evidence type="ECO:0000256" key="3">
    <source>
        <dbReference type="ARBA" id="ARBA00022741"/>
    </source>
</evidence>
<evidence type="ECO:0000313" key="6">
    <source>
        <dbReference type="EMBL" id="KAJ1688917.1"/>
    </source>
</evidence>
<dbReference type="PANTHER" id="PTHR31756">
    <property type="entry name" value="PYRUVATE, PHOSPHATE DIKINASE REGULATORY PROTEIN 1, CHLOROPLASTIC"/>
    <property type="match status" value="1"/>
</dbReference>
<keyword evidence="7" id="KW-1185">Reference proteome</keyword>
<organism evidence="6 7">
    <name type="scientific">Rhynchospora breviuscula</name>
    <dbReference type="NCBI Taxonomy" id="2022672"/>
    <lineage>
        <taxon>Eukaryota</taxon>
        <taxon>Viridiplantae</taxon>
        <taxon>Streptophyta</taxon>
        <taxon>Embryophyta</taxon>
        <taxon>Tracheophyta</taxon>
        <taxon>Spermatophyta</taxon>
        <taxon>Magnoliopsida</taxon>
        <taxon>Liliopsida</taxon>
        <taxon>Poales</taxon>
        <taxon>Cyperaceae</taxon>
        <taxon>Cyperoideae</taxon>
        <taxon>Rhynchosporeae</taxon>
        <taxon>Rhynchospora</taxon>
    </lineage>
</organism>
<sequence>MSHTKLLSFSRHVLSETTIPSSPDPTDRTASYCPNQDQIPTQTKTDWIGPQSPNGRASSQLSRWSRVRSIRPSRVLSSHAMRGKTGSSAGDVKEEMELMDGPDHGYSDVMNQRRKIYMVSDGTGWTAEHTVYATLRQFENGHVDMGCHVNTQLFSGVEDMDGLLDIIRQAAREGALLLYTLVDPTMADATKQACHRWGVRSIDILRPTTEGIAKYLGVAPSVIARGNPAKLTVGYSRLIHDAIDFTMKHDDGAQSQDLSQADIVLVGPSRTGKTPLSIYLAQKGYKVANVPIIMGMDLPITLFEIDQEKIFGLMISATVLQHVRMERAKELGFHGTNYSDMDHVRQELEYAHKIFAQSPSWPVIDVTGKAMEETAAVILRTYNEKQQKMILMPPRSKRY</sequence>
<dbReference type="AlphaFoldDB" id="A0A9Q0HJV3"/>
<evidence type="ECO:0000256" key="4">
    <source>
        <dbReference type="ARBA" id="ARBA00022777"/>
    </source>
</evidence>
<evidence type="ECO:0008006" key="8">
    <source>
        <dbReference type="Google" id="ProtNLM"/>
    </source>
</evidence>
<keyword evidence="1" id="KW-0723">Serine/threonine-protein kinase</keyword>
<dbReference type="Pfam" id="PF03618">
    <property type="entry name" value="Kinase-PPPase"/>
    <property type="match status" value="1"/>
</dbReference>
<proteinExistence type="inferred from homology"/>
<evidence type="ECO:0000256" key="1">
    <source>
        <dbReference type="ARBA" id="ARBA00022527"/>
    </source>
</evidence>
<dbReference type="EMBL" id="JAMQYH010000004">
    <property type="protein sequence ID" value="KAJ1688917.1"/>
    <property type="molecule type" value="Genomic_DNA"/>
</dbReference>
<dbReference type="GO" id="GO:0004674">
    <property type="term" value="F:protein serine/threonine kinase activity"/>
    <property type="evidence" value="ECO:0007669"/>
    <property type="project" value="UniProtKB-KW"/>
</dbReference>
<evidence type="ECO:0000256" key="5">
    <source>
        <dbReference type="SAM" id="MobiDB-lite"/>
    </source>
</evidence>
<evidence type="ECO:0000256" key="2">
    <source>
        <dbReference type="ARBA" id="ARBA00022679"/>
    </source>
</evidence>
<dbReference type="GO" id="GO:0005524">
    <property type="term" value="F:ATP binding"/>
    <property type="evidence" value="ECO:0007669"/>
    <property type="project" value="InterPro"/>
</dbReference>
<evidence type="ECO:0000313" key="7">
    <source>
        <dbReference type="Proteomes" id="UP001151287"/>
    </source>
</evidence>
<dbReference type="InterPro" id="IPR005177">
    <property type="entry name" value="Kinase-pyrophosphorylase"/>
</dbReference>
<dbReference type="PANTHER" id="PTHR31756:SF3">
    <property type="entry name" value="PYRUVATE, PHOSPHATE DIKINASE REGULATORY PROTEIN 1, CHLOROPLASTIC"/>
    <property type="match status" value="1"/>
</dbReference>
<dbReference type="Proteomes" id="UP001151287">
    <property type="component" value="Unassembled WGS sequence"/>
</dbReference>